<proteinExistence type="predicted"/>
<protein>
    <submittedName>
        <fullName evidence="2">Uncharacterized protein</fullName>
    </submittedName>
</protein>
<evidence type="ECO:0000313" key="2">
    <source>
        <dbReference type="EMBL" id="RSU45821.1"/>
    </source>
</evidence>
<accession>A0A430BB92</accession>
<name>A0A430BB92_SPHYA</name>
<evidence type="ECO:0000256" key="1">
    <source>
        <dbReference type="SAM" id="MobiDB-lite"/>
    </source>
</evidence>
<evidence type="ECO:0000313" key="3">
    <source>
        <dbReference type="Proteomes" id="UP000287401"/>
    </source>
</evidence>
<sequence length="77" mass="7868">MASACSTAPPPRPTANLSPTLLAPPPRLPMVQRSPSGEMTGGQCHGSLAALYDVAGQIRATLVELQDQVRAGACAGR</sequence>
<dbReference type="Proteomes" id="UP000287401">
    <property type="component" value="Unassembled WGS sequence"/>
</dbReference>
<comment type="caution">
    <text evidence="2">The sequence shown here is derived from an EMBL/GenBank/DDBJ whole genome shotgun (WGS) entry which is preliminary data.</text>
</comment>
<gene>
    <name evidence="2" type="ORF">DAH51_27030</name>
</gene>
<dbReference type="AlphaFoldDB" id="A0A430BB92"/>
<dbReference type="EMBL" id="QRAL01000069">
    <property type="protein sequence ID" value="RSU45821.1"/>
    <property type="molecule type" value="Genomic_DNA"/>
</dbReference>
<organism evidence="2 3">
    <name type="scientific">Sphingobium yanoikuyae</name>
    <name type="common">Sphingomonas yanoikuyae</name>
    <dbReference type="NCBI Taxonomy" id="13690"/>
    <lineage>
        <taxon>Bacteria</taxon>
        <taxon>Pseudomonadati</taxon>
        <taxon>Pseudomonadota</taxon>
        <taxon>Alphaproteobacteria</taxon>
        <taxon>Sphingomonadales</taxon>
        <taxon>Sphingomonadaceae</taxon>
        <taxon>Sphingobium</taxon>
    </lineage>
</organism>
<reference evidence="2 3" key="1">
    <citation type="submission" date="2018-07" db="EMBL/GenBank/DDBJ databases">
        <title>Genomic and Epidemiologic Investigation of an Indolent Hospital Outbreak.</title>
        <authorList>
            <person name="Johnson R.C."/>
            <person name="Deming C."/>
            <person name="Conlan S."/>
            <person name="Zellmer C.J."/>
            <person name="Michelin A.V."/>
            <person name="Lee-Lin S."/>
            <person name="Thomas P.J."/>
            <person name="Park M."/>
            <person name="Weingarten R.A."/>
            <person name="Less J."/>
            <person name="Dekker J.P."/>
            <person name="Frank K.M."/>
            <person name="Musser K.A."/>
            <person name="Mcquiston J.R."/>
            <person name="Henderson D.K."/>
            <person name="Lau A.F."/>
            <person name="Palmore T.N."/>
            <person name="Segre J.A."/>
        </authorList>
    </citation>
    <scope>NUCLEOTIDE SEQUENCE [LARGE SCALE GENOMIC DNA]</scope>
    <source>
        <strain evidence="2 3">SK-NIH.Env6_1116</strain>
    </source>
</reference>
<feature type="region of interest" description="Disordered" evidence="1">
    <location>
        <begin position="1"/>
        <end position="42"/>
    </location>
</feature>